<keyword evidence="2" id="KW-1185">Reference proteome</keyword>
<evidence type="ECO:0000313" key="1">
    <source>
        <dbReference type="EMBL" id="SEG21874.1"/>
    </source>
</evidence>
<reference evidence="1 2" key="1">
    <citation type="submission" date="2016-10" db="EMBL/GenBank/DDBJ databases">
        <authorList>
            <person name="de Groot N.N."/>
        </authorList>
    </citation>
    <scope>NUCLEOTIDE SEQUENCE [LARGE SCALE GENOMIC DNA]</scope>
    <source>
        <strain evidence="1 2">DSM 22012</strain>
    </source>
</reference>
<dbReference type="AlphaFoldDB" id="A0A1H5YD25"/>
<name>A0A1H5YD25_9GAMM</name>
<dbReference type="RefSeq" id="WP_104002590.1">
    <property type="nucleotide sequence ID" value="NZ_FNVQ01000001.1"/>
</dbReference>
<dbReference type="EMBL" id="FNVQ01000001">
    <property type="protein sequence ID" value="SEG21874.1"/>
    <property type="molecule type" value="Genomic_DNA"/>
</dbReference>
<gene>
    <name evidence="1" type="ORF">SAMN05444390_1011709</name>
</gene>
<dbReference type="Proteomes" id="UP000236745">
    <property type="component" value="Unassembled WGS sequence"/>
</dbReference>
<proteinExistence type="predicted"/>
<dbReference type="OrthoDB" id="7029986at2"/>
<sequence length="72" mass="8333">MQLNEHTKLILGMPNFKCAPIAHRLVKLGHEIPPRSEDEQAYVINWMLELYEQYGKGWSEHAERVLAGEVES</sequence>
<protein>
    <submittedName>
        <fullName evidence="1">Uncharacterized protein</fullName>
    </submittedName>
</protein>
<evidence type="ECO:0000313" key="2">
    <source>
        <dbReference type="Proteomes" id="UP000236745"/>
    </source>
</evidence>
<accession>A0A1H5YD25</accession>
<organism evidence="1 2">
    <name type="scientific">Marinobacterium lutimaris</name>
    <dbReference type="NCBI Taxonomy" id="568106"/>
    <lineage>
        <taxon>Bacteria</taxon>
        <taxon>Pseudomonadati</taxon>
        <taxon>Pseudomonadota</taxon>
        <taxon>Gammaproteobacteria</taxon>
        <taxon>Oceanospirillales</taxon>
        <taxon>Oceanospirillaceae</taxon>
        <taxon>Marinobacterium</taxon>
    </lineage>
</organism>